<dbReference type="Gene3D" id="3.40.50.1460">
    <property type="match status" value="1"/>
</dbReference>
<sequence length="529" mass="57433">MRTALLIATDTYTDPTFGALRAPHRDAAELAEVLADPSIGAFATEVLLNEPVQHVRERLDGLFAEAAADDLVLLYLSGHGVKDRTGRLHFATTDTRDDRLPSTGLAAAFVRELVDDSRAGRVVLWLDCCFGGAFPVDLALKGDDVDVVDQLSHGRGRSVMTASTAIQFAYEPSGEVRGETRPSLFTQAIIEGLRGGAADLDGDGEITTRELYAYVYDHVRRTTPNQTPTSNDSVAGAIAVARAANRPGDGVRLTTEPALGEPAFVRDLLVWQGRVWRVGSWEEVGRIDAHGPHAFNRSGTLLAAGEEDSGVGVWNTAGPPETWKLEVGLHGRVLPWGARLSFSHEDAYLALARDGAPEVWNRADWTHAEIRWEAVGESVVFHPTEPLAVVGSSPPRLFPCGPEGWGEPEYLRGWLEFERFSSDGRLAAFHRQDDVVLLDTGDWEEVGRFPHDAGHTRRCAFSPDDRRLATSSTLGVRLVDLATGEAVRLADSGFGCVPAFSPDGRFLAVGLNDGLRVWDVRHNRLAPAG</sequence>
<dbReference type="EMBL" id="HE804045">
    <property type="protein sequence ID" value="CCH34134.1"/>
    <property type="molecule type" value="Genomic_DNA"/>
</dbReference>
<dbReference type="PATRIC" id="fig|1179773.3.peg.6970"/>
<dbReference type="InterPro" id="IPR001680">
    <property type="entry name" value="WD40_rpt"/>
</dbReference>
<dbReference type="InterPro" id="IPR029030">
    <property type="entry name" value="Caspase-like_dom_sf"/>
</dbReference>
<proteinExistence type="predicted"/>
<reference evidence="2 3" key="1">
    <citation type="journal article" date="2012" name="BMC Genomics">
        <title>Complete genome sequence of Saccharothrix espanaensis DSM 44229T and comparison to the other completely sequenced Pseudonocardiaceae.</title>
        <authorList>
            <person name="Strobel T."/>
            <person name="Al-Dilaimi A."/>
            <person name="Blom J."/>
            <person name="Gessner A."/>
            <person name="Kalinowski J."/>
            <person name="Luzhetska M."/>
            <person name="Puhler A."/>
            <person name="Szczepanowski R."/>
            <person name="Bechthold A."/>
            <person name="Ruckert C."/>
        </authorList>
    </citation>
    <scope>NUCLEOTIDE SEQUENCE [LARGE SCALE GENOMIC DNA]</scope>
    <source>
        <strain evidence="3">ATCC 51144 / DSM 44229 / JCM 9112 / NBRC 15066 / NRRL 15764</strain>
    </source>
</reference>
<dbReference type="PROSITE" id="PS00018">
    <property type="entry name" value="EF_HAND_1"/>
    <property type="match status" value="1"/>
</dbReference>
<dbReference type="InterPro" id="IPR015943">
    <property type="entry name" value="WD40/YVTN_repeat-like_dom_sf"/>
</dbReference>
<dbReference type="Proteomes" id="UP000006281">
    <property type="component" value="Chromosome"/>
</dbReference>
<feature type="domain" description="Peptidase C14 caspase" evidence="1">
    <location>
        <begin position="2"/>
        <end position="229"/>
    </location>
</feature>
<evidence type="ECO:0000259" key="1">
    <source>
        <dbReference type="Pfam" id="PF00656"/>
    </source>
</evidence>
<dbReference type="eggNOG" id="COG0823">
    <property type="taxonomic scope" value="Bacteria"/>
</dbReference>
<dbReference type="InterPro" id="IPR011044">
    <property type="entry name" value="Quino_amine_DH_bsu"/>
</dbReference>
<dbReference type="Pfam" id="PF00656">
    <property type="entry name" value="Peptidase_C14"/>
    <property type="match status" value="1"/>
</dbReference>
<dbReference type="OrthoDB" id="491589at2"/>
<dbReference type="eggNOG" id="COG4249">
    <property type="taxonomic scope" value="Bacteria"/>
</dbReference>
<accession>K0KBF7</accession>
<dbReference type="GO" id="GO:0006508">
    <property type="term" value="P:proteolysis"/>
    <property type="evidence" value="ECO:0007669"/>
    <property type="project" value="InterPro"/>
</dbReference>
<dbReference type="RefSeq" id="WP_015104245.1">
    <property type="nucleotide sequence ID" value="NC_019673.1"/>
</dbReference>
<dbReference type="PANTHER" id="PTHR19879">
    <property type="entry name" value="TRANSCRIPTION INITIATION FACTOR TFIID"/>
    <property type="match status" value="1"/>
</dbReference>
<dbReference type="KEGG" id="sesp:BN6_68970"/>
<evidence type="ECO:0000313" key="2">
    <source>
        <dbReference type="EMBL" id="CCH34134.1"/>
    </source>
</evidence>
<dbReference type="SUPFAM" id="SSF52129">
    <property type="entry name" value="Caspase-like"/>
    <property type="match status" value="1"/>
</dbReference>
<dbReference type="STRING" id="1179773.BN6_68970"/>
<dbReference type="Pfam" id="PF00400">
    <property type="entry name" value="WD40"/>
    <property type="match status" value="1"/>
</dbReference>
<protein>
    <recommendedName>
        <fullName evidence="1">Peptidase C14 caspase domain-containing protein</fullName>
    </recommendedName>
</protein>
<dbReference type="SUPFAM" id="SSF50969">
    <property type="entry name" value="YVTN repeat-like/Quinoprotein amine dehydrogenase"/>
    <property type="match status" value="1"/>
</dbReference>
<keyword evidence="3" id="KW-1185">Reference proteome</keyword>
<dbReference type="GO" id="GO:0004197">
    <property type="term" value="F:cysteine-type endopeptidase activity"/>
    <property type="evidence" value="ECO:0007669"/>
    <property type="project" value="InterPro"/>
</dbReference>
<gene>
    <name evidence="2" type="ordered locus">BN6_68970</name>
</gene>
<dbReference type="InterPro" id="IPR018247">
    <property type="entry name" value="EF_Hand_1_Ca_BS"/>
</dbReference>
<dbReference type="PANTHER" id="PTHR19879:SF9">
    <property type="entry name" value="TRANSCRIPTION INITIATION FACTOR TFIID SUBUNIT 5"/>
    <property type="match status" value="1"/>
</dbReference>
<organism evidence="2 3">
    <name type="scientific">Saccharothrix espanaensis (strain ATCC 51144 / DSM 44229 / JCM 9112 / NBRC 15066 / NRRL 15764)</name>
    <dbReference type="NCBI Taxonomy" id="1179773"/>
    <lineage>
        <taxon>Bacteria</taxon>
        <taxon>Bacillati</taxon>
        <taxon>Actinomycetota</taxon>
        <taxon>Actinomycetes</taxon>
        <taxon>Pseudonocardiales</taxon>
        <taxon>Pseudonocardiaceae</taxon>
        <taxon>Saccharothrix</taxon>
    </lineage>
</organism>
<dbReference type="SMART" id="SM00320">
    <property type="entry name" value="WD40"/>
    <property type="match status" value="3"/>
</dbReference>
<dbReference type="HOGENOM" id="CLU_010881_0_0_11"/>
<dbReference type="Gene3D" id="2.130.10.10">
    <property type="entry name" value="YVTN repeat-like/Quinoprotein amine dehydrogenase"/>
    <property type="match status" value="2"/>
</dbReference>
<name>K0KBF7_SACES</name>
<evidence type="ECO:0000313" key="3">
    <source>
        <dbReference type="Proteomes" id="UP000006281"/>
    </source>
</evidence>
<dbReference type="InterPro" id="IPR011600">
    <property type="entry name" value="Pept_C14_caspase"/>
</dbReference>
<dbReference type="AlphaFoldDB" id="K0KBF7"/>
<dbReference type="NCBIfam" id="NF047832">
    <property type="entry name" value="caspase_w_EACC1"/>
    <property type="match status" value="1"/>
</dbReference>